<dbReference type="FunFam" id="3.40.50.1000:FF:000036">
    <property type="entry name" value="HAD family hydrolase"/>
    <property type="match status" value="1"/>
</dbReference>
<gene>
    <name evidence="4" type="ORF">UT77_C0004G0058</name>
</gene>
<dbReference type="NCBIfam" id="TIGR01549">
    <property type="entry name" value="HAD-SF-IA-v1"/>
    <property type="match status" value="1"/>
</dbReference>
<dbReference type="PANTHER" id="PTHR18901:SF38">
    <property type="entry name" value="PSEUDOURIDINE-5'-PHOSPHATASE"/>
    <property type="match status" value="1"/>
</dbReference>
<dbReference type="NCBIfam" id="TIGR01509">
    <property type="entry name" value="HAD-SF-IA-v3"/>
    <property type="match status" value="1"/>
</dbReference>
<dbReference type="AlphaFoldDB" id="A0A0G0QNS1"/>
<evidence type="ECO:0000313" key="5">
    <source>
        <dbReference type="Proteomes" id="UP000034881"/>
    </source>
</evidence>
<keyword evidence="3 4" id="KW-0378">Hydrolase</keyword>
<dbReference type="GO" id="GO:0046872">
    <property type="term" value="F:metal ion binding"/>
    <property type="evidence" value="ECO:0007669"/>
    <property type="project" value="UniProtKB-KW"/>
</dbReference>
<comment type="similarity">
    <text evidence="1">Belongs to the HAD-like hydrolase superfamily. CbbY/CbbZ/Gph/YieH family.</text>
</comment>
<dbReference type="InterPro" id="IPR023198">
    <property type="entry name" value="PGP-like_dom2"/>
</dbReference>
<proteinExistence type="inferred from homology"/>
<evidence type="ECO:0000313" key="4">
    <source>
        <dbReference type="EMBL" id="KKR42074.1"/>
    </source>
</evidence>
<dbReference type="InterPro" id="IPR006439">
    <property type="entry name" value="HAD-SF_hydro_IA"/>
</dbReference>
<dbReference type="SUPFAM" id="SSF56784">
    <property type="entry name" value="HAD-like"/>
    <property type="match status" value="1"/>
</dbReference>
<dbReference type="Proteomes" id="UP000034881">
    <property type="component" value="Unassembled WGS sequence"/>
</dbReference>
<dbReference type="GO" id="GO:0016787">
    <property type="term" value="F:hydrolase activity"/>
    <property type="evidence" value="ECO:0007669"/>
    <property type="project" value="UniProtKB-KW"/>
</dbReference>
<protein>
    <submittedName>
        <fullName evidence="4">HAD-superfamily hydrolase, subfamily IA, variant 3</fullName>
    </submittedName>
</protein>
<dbReference type="Gene3D" id="1.10.150.240">
    <property type="entry name" value="Putative phosphatase, domain 2"/>
    <property type="match status" value="1"/>
</dbReference>
<dbReference type="InterPro" id="IPR023214">
    <property type="entry name" value="HAD_sf"/>
</dbReference>
<dbReference type="PANTHER" id="PTHR18901">
    <property type="entry name" value="2-DEOXYGLUCOSE-6-PHOSPHATE PHOSPHATASE 2"/>
    <property type="match status" value="1"/>
</dbReference>
<dbReference type="InterPro" id="IPR036412">
    <property type="entry name" value="HAD-like_sf"/>
</dbReference>
<accession>A0A0G0QNS1</accession>
<dbReference type="Pfam" id="PF13419">
    <property type="entry name" value="HAD_2"/>
    <property type="match status" value="1"/>
</dbReference>
<organism evidence="4 5">
    <name type="scientific">Candidatus Daviesbacteria bacterium GW2011_GWC2_40_12</name>
    <dbReference type="NCBI Taxonomy" id="1618431"/>
    <lineage>
        <taxon>Bacteria</taxon>
        <taxon>Candidatus Daviesiibacteriota</taxon>
    </lineage>
</organism>
<evidence type="ECO:0000256" key="2">
    <source>
        <dbReference type="ARBA" id="ARBA00022723"/>
    </source>
</evidence>
<evidence type="ECO:0000256" key="1">
    <source>
        <dbReference type="ARBA" id="ARBA00006171"/>
    </source>
</evidence>
<name>A0A0G0QNS1_9BACT</name>
<keyword evidence="2" id="KW-0479">Metal-binding</keyword>
<reference evidence="4 5" key="1">
    <citation type="journal article" date="2015" name="Nature">
        <title>rRNA introns, odd ribosomes, and small enigmatic genomes across a large radiation of phyla.</title>
        <authorList>
            <person name="Brown C.T."/>
            <person name="Hug L.A."/>
            <person name="Thomas B.C."/>
            <person name="Sharon I."/>
            <person name="Castelle C.J."/>
            <person name="Singh A."/>
            <person name="Wilkins M.J."/>
            <person name="Williams K.H."/>
            <person name="Banfield J.F."/>
        </authorList>
    </citation>
    <scope>NUCLEOTIDE SEQUENCE [LARGE SCALE GENOMIC DNA]</scope>
</reference>
<dbReference type="InterPro" id="IPR041492">
    <property type="entry name" value="HAD_2"/>
</dbReference>
<sequence>MDGLMIDTEPLHLLAFNEVFKKYEKFLSAEENTKRYVGVSDKDAITDMVIRFHLPLSSNELASAKQTEYKKLIQEQLVPLPGLIGLLKNLQDNGYKTAIASGSTKEEIEMVIKRLGIAPYIEIYISADQVQKGKPAPDIFLKAAEKLGVKPNECLVLEDAPKGVQAAKSAGMICFAIPSLQTQGQDFSLADKVLNNLSQVFQII</sequence>
<evidence type="ECO:0000256" key="3">
    <source>
        <dbReference type="ARBA" id="ARBA00022801"/>
    </source>
</evidence>
<comment type="caution">
    <text evidence="4">The sequence shown here is derived from an EMBL/GenBank/DDBJ whole genome shotgun (WGS) entry which is preliminary data.</text>
</comment>
<dbReference type="PRINTS" id="PR00413">
    <property type="entry name" value="HADHALOGNASE"/>
</dbReference>
<dbReference type="Gene3D" id="3.40.50.1000">
    <property type="entry name" value="HAD superfamily/HAD-like"/>
    <property type="match status" value="1"/>
</dbReference>
<dbReference type="EMBL" id="LBYB01000004">
    <property type="protein sequence ID" value="KKR42074.1"/>
    <property type="molecule type" value="Genomic_DNA"/>
</dbReference>